<dbReference type="EMBL" id="BARS01023015">
    <property type="protein sequence ID" value="GAG06629.1"/>
    <property type="molecule type" value="Genomic_DNA"/>
</dbReference>
<reference evidence="2" key="1">
    <citation type="journal article" date="2014" name="Front. Microbiol.">
        <title>High frequency of phylogenetically diverse reductive dehalogenase-homologous genes in deep subseafloor sedimentary metagenomes.</title>
        <authorList>
            <person name="Kawai M."/>
            <person name="Futagami T."/>
            <person name="Toyoda A."/>
            <person name="Takaki Y."/>
            <person name="Nishi S."/>
            <person name="Hori S."/>
            <person name="Arai W."/>
            <person name="Tsubouchi T."/>
            <person name="Morono Y."/>
            <person name="Uchiyama I."/>
            <person name="Ito T."/>
            <person name="Fujiyama A."/>
            <person name="Inagaki F."/>
            <person name="Takami H."/>
        </authorList>
    </citation>
    <scope>NUCLEOTIDE SEQUENCE</scope>
    <source>
        <strain evidence="2">Expedition CK06-06</strain>
    </source>
</reference>
<feature type="non-terminal residue" evidence="2">
    <location>
        <position position="105"/>
    </location>
</feature>
<dbReference type="Pfam" id="PF00535">
    <property type="entry name" value="Glycos_transf_2"/>
    <property type="match status" value="1"/>
</dbReference>
<proteinExistence type="predicted"/>
<dbReference type="AlphaFoldDB" id="X0ULF0"/>
<protein>
    <recommendedName>
        <fullName evidence="1">Glycosyltransferase 2-like domain-containing protein</fullName>
    </recommendedName>
</protein>
<gene>
    <name evidence="2" type="ORF">S01H1_36704</name>
</gene>
<dbReference type="InterPro" id="IPR001173">
    <property type="entry name" value="Glyco_trans_2-like"/>
</dbReference>
<comment type="caution">
    <text evidence="2">The sequence shown here is derived from an EMBL/GenBank/DDBJ whole genome shotgun (WGS) entry which is preliminary data.</text>
</comment>
<feature type="domain" description="Glycosyltransferase 2-like" evidence="1">
    <location>
        <begin position="37"/>
        <end position="89"/>
    </location>
</feature>
<name>X0ULF0_9ZZZZ</name>
<sequence>MKRQDLIWNLNHMDANDLLIVFSNYNGHRTSNNLSVPRVRLTIDSFRSQVPDYNKYNVLLLDTGSIDKSHRILKEYISDKWVYRRKRREDFYMGTLKKLVDEFES</sequence>
<evidence type="ECO:0000259" key="1">
    <source>
        <dbReference type="Pfam" id="PF00535"/>
    </source>
</evidence>
<accession>X0ULF0</accession>
<organism evidence="2">
    <name type="scientific">marine sediment metagenome</name>
    <dbReference type="NCBI Taxonomy" id="412755"/>
    <lineage>
        <taxon>unclassified sequences</taxon>
        <taxon>metagenomes</taxon>
        <taxon>ecological metagenomes</taxon>
    </lineage>
</organism>
<evidence type="ECO:0000313" key="2">
    <source>
        <dbReference type="EMBL" id="GAG06629.1"/>
    </source>
</evidence>